<dbReference type="PANTHER" id="PTHR39181">
    <property type="entry name" value="TYROSINE-PROTEIN PHOSPHATASE YWQE"/>
    <property type="match status" value="1"/>
</dbReference>
<evidence type="ECO:0000256" key="3">
    <source>
        <dbReference type="ARBA" id="ARBA00022801"/>
    </source>
</evidence>
<dbReference type="GO" id="GO:0030145">
    <property type="term" value="F:manganese ion binding"/>
    <property type="evidence" value="ECO:0007669"/>
    <property type="project" value="InterPro"/>
</dbReference>
<name>A0A2T0BP67_9CLOT</name>
<dbReference type="GO" id="GO:0004725">
    <property type="term" value="F:protein tyrosine phosphatase activity"/>
    <property type="evidence" value="ECO:0007669"/>
    <property type="project" value="UniProtKB-EC"/>
</dbReference>
<protein>
    <recommendedName>
        <fullName evidence="2">protein-tyrosine-phosphatase</fullName>
        <ecNumber evidence="2">3.1.3.48</ecNumber>
    </recommendedName>
</protein>
<dbReference type="OrthoDB" id="9788539at2"/>
<evidence type="ECO:0000256" key="2">
    <source>
        <dbReference type="ARBA" id="ARBA00013064"/>
    </source>
</evidence>
<evidence type="ECO:0000256" key="5">
    <source>
        <dbReference type="ARBA" id="ARBA00051722"/>
    </source>
</evidence>
<dbReference type="AlphaFoldDB" id="A0A2T0BP67"/>
<dbReference type="Pfam" id="PF19567">
    <property type="entry name" value="CpsB_CapC"/>
    <property type="match status" value="1"/>
</dbReference>
<dbReference type="InterPro" id="IPR016195">
    <property type="entry name" value="Pol/histidinol_Pase-like"/>
</dbReference>
<dbReference type="PIRSF" id="PIRSF016557">
    <property type="entry name" value="Caps_synth_CpsB"/>
    <property type="match status" value="1"/>
</dbReference>
<dbReference type="Proteomes" id="UP000237798">
    <property type="component" value="Unassembled WGS sequence"/>
</dbReference>
<keyword evidence="7" id="KW-1185">Reference proteome</keyword>
<comment type="similarity">
    <text evidence="1">Belongs to the metallo-dependent hydrolases superfamily. CpsB/CapC family.</text>
</comment>
<proteinExistence type="inferred from homology"/>
<dbReference type="EMBL" id="PVXP01000013">
    <property type="protein sequence ID" value="PRR85670.1"/>
    <property type="molecule type" value="Genomic_DNA"/>
</dbReference>
<sequence length="255" mass="29204">MLDIHSHILPGIDDGSKSMEQTVEMLKLTEADDVKTIIATSHFYRGYYENRYEDIKKLVEKVKTRAREESINLDIIPGQEVMLDHRSLEDYKKGEIGCIGGTDYMLVELPMMDMPRDALDIIYELEIRGIHPILAHPERYRYIMDKPSKINEFLNEKCLIQVNTGSIMGMFGKKVRNTARILIKNGICSFIASDAHSTGGRCPGISSALETASEINHNMPLYMEKNCDRLLKNQLIDPVSERIKEKKGIFNFFRT</sequence>
<evidence type="ECO:0000256" key="1">
    <source>
        <dbReference type="ARBA" id="ARBA00005750"/>
    </source>
</evidence>
<evidence type="ECO:0000313" key="7">
    <source>
        <dbReference type="Proteomes" id="UP000237798"/>
    </source>
</evidence>
<dbReference type="RefSeq" id="WP_106008777.1">
    <property type="nucleotide sequence ID" value="NZ_PVXP01000013.1"/>
</dbReference>
<dbReference type="InterPro" id="IPR016667">
    <property type="entry name" value="Caps_polysacc_synth_CpsB/CapC"/>
</dbReference>
<gene>
    <name evidence="6" type="primary">ywqE</name>
    <name evidence="6" type="ORF">CLLU_12960</name>
</gene>
<dbReference type="SUPFAM" id="SSF89550">
    <property type="entry name" value="PHP domain-like"/>
    <property type="match status" value="1"/>
</dbReference>
<dbReference type="PANTHER" id="PTHR39181:SF1">
    <property type="entry name" value="TYROSINE-PROTEIN PHOSPHATASE YWQE"/>
    <property type="match status" value="1"/>
</dbReference>
<dbReference type="Gene3D" id="3.20.20.140">
    <property type="entry name" value="Metal-dependent hydrolases"/>
    <property type="match status" value="1"/>
</dbReference>
<comment type="caution">
    <text evidence="6">The sequence shown here is derived from an EMBL/GenBank/DDBJ whole genome shotgun (WGS) entry which is preliminary data.</text>
</comment>
<evidence type="ECO:0000256" key="4">
    <source>
        <dbReference type="ARBA" id="ARBA00022912"/>
    </source>
</evidence>
<dbReference type="EC" id="3.1.3.48" evidence="2"/>
<comment type="catalytic activity">
    <reaction evidence="5">
        <text>O-phospho-L-tyrosyl-[protein] + H2O = L-tyrosyl-[protein] + phosphate</text>
        <dbReference type="Rhea" id="RHEA:10684"/>
        <dbReference type="Rhea" id="RHEA-COMP:10136"/>
        <dbReference type="Rhea" id="RHEA-COMP:20101"/>
        <dbReference type="ChEBI" id="CHEBI:15377"/>
        <dbReference type="ChEBI" id="CHEBI:43474"/>
        <dbReference type="ChEBI" id="CHEBI:46858"/>
        <dbReference type="ChEBI" id="CHEBI:61978"/>
        <dbReference type="EC" id="3.1.3.48"/>
    </reaction>
</comment>
<accession>A0A2T0BP67</accession>
<evidence type="ECO:0000313" key="6">
    <source>
        <dbReference type="EMBL" id="PRR85670.1"/>
    </source>
</evidence>
<keyword evidence="3 6" id="KW-0378">Hydrolase</keyword>
<reference evidence="6 7" key="1">
    <citation type="submission" date="2018-03" db="EMBL/GenBank/DDBJ databases">
        <title>Genome sequence of Clostridium luticellarii DSM 29923.</title>
        <authorList>
            <person name="Poehlein A."/>
            <person name="Daniel R."/>
        </authorList>
    </citation>
    <scope>NUCLEOTIDE SEQUENCE [LARGE SCALE GENOMIC DNA]</scope>
    <source>
        <strain evidence="6 7">DSM 29923</strain>
    </source>
</reference>
<organism evidence="6 7">
    <name type="scientific">Clostridium luticellarii</name>
    <dbReference type="NCBI Taxonomy" id="1691940"/>
    <lineage>
        <taxon>Bacteria</taxon>
        <taxon>Bacillati</taxon>
        <taxon>Bacillota</taxon>
        <taxon>Clostridia</taxon>
        <taxon>Eubacteriales</taxon>
        <taxon>Clostridiaceae</taxon>
        <taxon>Clostridium</taxon>
    </lineage>
</organism>
<keyword evidence="4" id="KW-0904">Protein phosphatase</keyword>